<keyword evidence="6" id="KW-1185">Reference proteome</keyword>
<dbReference type="Gene3D" id="2.60.40.790">
    <property type="match status" value="1"/>
</dbReference>
<feature type="compositionally biased region" description="Low complexity" evidence="2">
    <location>
        <begin position="67"/>
        <end position="79"/>
    </location>
</feature>
<dbReference type="InterPro" id="IPR008978">
    <property type="entry name" value="HSP20-like_chaperone"/>
</dbReference>
<dbReference type="InterPro" id="IPR040612">
    <property type="entry name" value="ArsA_HSP20-like"/>
</dbReference>
<dbReference type="Pfam" id="PF17886">
    <property type="entry name" value="ArsA_HSP20"/>
    <property type="match status" value="1"/>
</dbReference>
<feature type="domain" description="ArsA/GET3 Anion-transporting ATPase-like" evidence="3">
    <location>
        <begin position="6"/>
        <end position="42"/>
    </location>
</feature>
<evidence type="ECO:0000313" key="5">
    <source>
        <dbReference type="EMBL" id="KAF4406488.1"/>
    </source>
</evidence>
<sequence length="443" mass="45863">MSAVVRTVLVTGPGGSGRTTAAAATALTAAREGRRTLFLTADRTGAPEAVLGVALPSRPAGPPRDPGPASAGAGAAEAPWTPPVRVERNLRAARADSGERLRDAFLGLQQRASSGLDLLGAAPLEREELTPLPGAAELALLRTLSALYTLPAASAAATGSGSGSETVTGPDGDWDLVVLDLPPAQEALALLALPEQLLRYLDRLLPPERQAARALRPLLAQLAGVPMPARWLYETADRARSELAAAQAVVGAESTTLRLVAEPGPAGRAALRRIRPAVALYGHRVDAVLAGRTLPTGSADPWLGAASGEQQAALKALREEWSGTAPLYELPHLGRAPRGTADLAALGAPPVAAPAGSRPGPAVADRREADGTLVWHIPLPAAERGEVDLIRRGDELVVAVGPFRRILPLPSALRRCTVSGAALADGELRVRFTPDPALWPRTS</sequence>
<gene>
    <name evidence="5" type="ORF">GCU69_24850</name>
</gene>
<feature type="region of interest" description="Disordered" evidence="2">
    <location>
        <begin position="55"/>
        <end position="84"/>
    </location>
</feature>
<comment type="similarity">
    <text evidence="1">Belongs to the arsA ATPase family.</text>
</comment>
<dbReference type="Pfam" id="PF02374">
    <property type="entry name" value="ArsA_ATPase"/>
    <property type="match status" value="2"/>
</dbReference>
<evidence type="ECO:0000259" key="4">
    <source>
        <dbReference type="Pfam" id="PF17886"/>
    </source>
</evidence>
<feature type="domain" description="ArsA HSP20-like" evidence="4">
    <location>
        <begin position="370"/>
        <end position="432"/>
    </location>
</feature>
<dbReference type="SUPFAM" id="SSF52540">
    <property type="entry name" value="P-loop containing nucleoside triphosphate hydrolases"/>
    <property type="match status" value="1"/>
</dbReference>
<dbReference type="Proteomes" id="UP000621266">
    <property type="component" value="Unassembled WGS sequence"/>
</dbReference>
<feature type="domain" description="ArsA/GET3 Anion-transporting ATPase-like" evidence="3">
    <location>
        <begin position="83"/>
        <end position="345"/>
    </location>
</feature>
<dbReference type="InterPro" id="IPR016300">
    <property type="entry name" value="ATPase_ArsA/GET3"/>
</dbReference>
<evidence type="ECO:0000313" key="6">
    <source>
        <dbReference type="Proteomes" id="UP000621266"/>
    </source>
</evidence>
<evidence type="ECO:0000256" key="2">
    <source>
        <dbReference type="SAM" id="MobiDB-lite"/>
    </source>
</evidence>
<comment type="caution">
    <text evidence="5">The sequence shown here is derived from an EMBL/GenBank/DDBJ whole genome shotgun (WGS) entry which is preliminary data.</text>
</comment>
<organism evidence="5 6">
    <name type="scientific">Streptomyces lycii</name>
    <dbReference type="NCBI Taxonomy" id="2654337"/>
    <lineage>
        <taxon>Bacteria</taxon>
        <taxon>Bacillati</taxon>
        <taxon>Actinomycetota</taxon>
        <taxon>Actinomycetes</taxon>
        <taxon>Kitasatosporales</taxon>
        <taxon>Streptomycetaceae</taxon>
        <taxon>Streptomyces</taxon>
    </lineage>
</organism>
<evidence type="ECO:0000256" key="1">
    <source>
        <dbReference type="ARBA" id="ARBA00011040"/>
    </source>
</evidence>
<reference evidence="5 6" key="1">
    <citation type="submission" date="2019-10" db="EMBL/GenBank/DDBJ databases">
        <title>Streptomyces tenebrisbrunneis sp.nov., an endogenous actinomycete isolated from of Lycium ruthenicum.</title>
        <authorList>
            <person name="Ma L."/>
        </authorList>
    </citation>
    <scope>NUCLEOTIDE SEQUENCE [LARGE SCALE GENOMIC DNA]</scope>
    <source>
        <strain evidence="5 6">TRM 66187</strain>
    </source>
</reference>
<dbReference type="PANTHER" id="PTHR10803:SF3">
    <property type="entry name" value="ATPASE GET3"/>
    <property type="match status" value="1"/>
</dbReference>
<protein>
    <submittedName>
        <fullName evidence="5">ArsA family ATPase</fullName>
    </submittedName>
</protein>
<name>A0ABQ7FD85_9ACTN</name>
<proteinExistence type="inferred from homology"/>
<dbReference type="Gene3D" id="3.40.50.300">
    <property type="entry name" value="P-loop containing nucleotide triphosphate hydrolases"/>
    <property type="match status" value="1"/>
</dbReference>
<dbReference type="InterPro" id="IPR027417">
    <property type="entry name" value="P-loop_NTPase"/>
</dbReference>
<dbReference type="InterPro" id="IPR025723">
    <property type="entry name" value="ArsA/GET3_ATPase-like"/>
</dbReference>
<dbReference type="EMBL" id="WHPN01000367">
    <property type="protein sequence ID" value="KAF4406488.1"/>
    <property type="molecule type" value="Genomic_DNA"/>
</dbReference>
<evidence type="ECO:0000259" key="3">
    <source>
        <dbReference type="Pfam" id="PF02374"/>
    </source>
</evidence>
<dbReference type="RefSeq" id="WP_156207201.1">
    <property type="nucleotide sequence ID" value="NZ_WHPN01000367.1"/>
</dbReference>
<dbReference type="PANTHER" id="PTHR10803">
    <property type="entry name" value="ARSENICAL PUMP-DRIVING ATPASE ARSENITE-TRANSLOCATING ATPASE"/>
    <property type="match status" value="1"/>
</dbReference>
<accession>A0ABQ7FD85</accession>